<keyword evidence="2" id="KW-1185">Reference proteome</keyword>
<dbReference type="GeneTree" id="ENSGT00660000096591"/>
<dbReference type="HOGENOM" id="CLU_1354197_0_0_1"/>
<evidence type="ECO:0000313" key="2">
    <source>
        <dbReference type="Proteomes" id="UP000008144"/>
    </source>
</evidence>
<sequence>MTDKGNHVFYLNDSSGPQTANRRLGSWMKVDMKGVKVKCNNDTNIKNKTMIIQVNFAHVMLEKCGNIYNRRGITYMRNTGLYWKRFNKIALLQDARISNVEKKWDIFNKLNLTSTQHNSTQITDFCIVEGRLFVVNEIGIVSERLGISDAFPDGTGWTELNNAEIDAKPQQIWISCFSCHWRQKTLVWTIGYGGTLTRLIIE</sequence>
<dbReference type="InParanoid" id="F6SV09"/>
<protein>
    <submittedName>
        <fullName evidence="1">Uncharacterized protein</fullName>
    </submittedName>
</protein>
<dbReference type="Ensembl" id="ENSCINT00000027169.2">
    <property type="protein sequence ID" value="ENSCINP00000026923.2"/>
    <property type="gene ID" value="ENSCING00000015041.2"/>
</dbReference>
<reference evidence="2" key="1">
    <citation type="journal article" date="2002" name="Science">
        <title>The draft genome of Ciona intestinalis: insights into chordate and vertebrate origins.</title>
        <authorList>
            <person name="Dehal P."/>
            <person name="Satou Y."/>
            <person name="Campbell R.K."/>
            <person name="Chapman J."/>
            <person name="Degnan B."/>
            <person name="De Tomaso A."/>
            <person name="Davidson B."/>
            <person name="Di Gregorio A."/>
            <person name="Gelpke M."/>
            <person name="Goodstein D.M."/>
            <person name="Harafuji N."/>
            <person name="Hastings K.E."/>
            <person name="Ho I."/>
            <person name="Hotta K."/>
            <person name="Huang W."/>
            <person name="Kawashima T."/>
            <person name="Lemaire P."/>
            <person name="Martinez D."/>
            <person name="Meinertzhagen I.A."/>
            <person name="Necula S."/>
            <person name="Nonaka M."/>
            <person name="Putnam N."/>
            <person name="Rash S."/>
            <person name="Saiga H."/>
            <person name="Satake M."/>
            <person name="Terry A."/>
            <person name="Yamada L."/>
            <person name="Wang H.G."/>
            <person name="Awazu S."/>
            <person name="Azumi K."/>
            <person name="Boore J."/>
            <person name="Branno M."/>
            <person name="Chin-Bow S."/>
            <person name="DeSantis R."/>
            <person name="Doyle S."/>
            <person name="Francino P."/>
            <person name="Keys D.N."/>
            <person name="Haga S."/>
            <person name="Hayashi H."/>
            <person name="Hino K."/>
            <person name="Imai K.S."/>
            <person name="Inaba K."/>
            <person name="Kano S."/>
            <person name="Kobayashi K."/>
            <person name="Kobayashi M."/>
            <person name="Lee B.I."/>
            <person name="Makabe K.W."/>
            <person name="Manohar C."/>
            <person name="Matassi G."/>
            <person name="Medina M."/>
            <person name="Mochizuki Y."/>
            <person name="Mount S."/>
            <person name="Morishita T."/>
            <person name="Miura S."/>
            <person name="Nakayama A."/>
            <person name="Nishizaka S."/>
            <person name="Nomoto H."/>
            <person name="Ohta F."/>
            <person name="Oishi K."/>
            <person name="Rigoutsos I."/>
            <person name="Sano M."/>
            <person name="Sasaki A."/>
            <person name="Sasakura Y."/>
            <person name="Shoguchi E."/>
            <person name="Shin-i T."/>
            <person name="Spagnuolo A."/>
            <person name="Stainier D."/>
            <person name="Suzuki M.M."/>
            <person name="Tassy O."/>
            <person name="Takatori N."/>
            <person name="Tokuoka M."/>
            <person name="Yagi K."/>
            <person name="Yoshizaki F."/>
            <person name="Wada S."/>
            <person name="Zhang C."/>
            <person name="Hyatt P.D."/>
            <person name="Larimer F."/>
            <person name="Detter C."/>
            <person name="Doggett N."/>
            <person name="Glavina T."/>
            <person name="Hawkins T."/>
            <person name="Richardson P."/>
            <person name="Lucas S."/>
            <person name="Kohara Y."/>
            <person name="Levine M."/>
            <person name="Satoh N."/>
            <person name="Rokhsar D.S."/>
        </authorList>
    </citation>
    <scope>NUCLEOTIDE SEQUENCE [LARGE SCALE GENOMIC DNA]</scope>
</reference>
<dbReference type="OMA" id="FCIVEGR"/>
<accession>F6SV09</accession>
<reference evidence="1" key="2">
    <citation type="submission" date="2025-08" db="UniProtKB">
        <authorList>
            <consortium name="Ensembl"/>
        </authorList>
    </citation>
    <scope>IDENTIFICATION</scope>
</reference>
<reference evidence="1" key="3">
    <citation type="submission" date="2025-09" db="UniProtKB">
        <authorList>
            <consortium name="Ensembl"/>
        </authorList>
    </citation>
    <scope>IDENTIFICATION</scope>
</reference>
<evidence type="ECO:0000313" key="1">
    <source>
        <dbReference type="Ensembl" id="ENSCINP00000026923.2"/>
    </source>
</evidence>
<name>F6SV09_CIOIN</name>
<dbReference type="Proteomes" id="UP000008144">
    <property type="component" value="Unassembled WGS sequence"/>
</dbReference>
<proteinExistence type="predicted"/>
<organism evidence="1 2">
    <name type="scientific">Ciona intestinalis</name>
    <name type="common">Transparent sea squirt</name>
    <name type="synonym">Ascidia intestinalis</name>
    <dbReference type="NCBI Taxonomy" id="7719"/>
    <lineage>
        <taxon>Eukaryota</taxon>
        <taxon>Metazoa</taxon>
        <taxon>Chordata</taxon>
        <taxon>Tunicata</taxon>
        <taxon>Ascidiacea</taxon>
        <taxon>Phlebobranchia</taxon>
        <taxon>Cionidae</taxon>
        <taxon>Ciona</taxon>
    </lineage>
</organism>
<dbReference type="AlphaFoldDB" id="F6SV09"/>